<proteinExistence type="predicted"/>
<organism evidence="1 2">
    <name type="scientific">Salix dunnii</name>
    <dbReference type="NCBI Taxonomy" id="1413687"/>
    <lineage>
        <taxon>Eukaryota</taxon>
        <taxon>Viridiplantae</taxon>
        <taxon>Streptophyta</taxon>
        <taxon>Embryophyta</taxon>
        <taxon>Tracheophyta</taxon>
        <taxon>Spermatophyta</taxon>
        <taxon>Magnoliopsida</taxon>
        <taxon>eudicotyledons</taxon>
        <taxon>Gunneridae</taxon>
        <taxon>Pentapetalae</taxon>
        <taxon>rosids</taxon>
        <taxon>fabids</taxon>
        <taxon>Malpighiales</taxon>
        <taxon>Salicaceae</taxon>
        <taxon>Saliceae</taxon>
        <taxon>Salix</taxon>
    </lineage>
</organism>
<sequence>MNSSSSSSHPPPATIDIYSSSLNHRHTEKTHQTRHYHHRTSLIYPVWVGLYTFLFNNSGTRKVIQLRLDSNQRKLGEYLSHSLPSFIKMLFSNRCKDDIGSGQPRVPEGDRVHELNLPEVLLGGVSVEVCKGWLAIAKKGQYIRDTKFSRYNVIEFISRVELSSADPSKSIIGLRFNEFEANNCGNLALCRLGDKCWSIFPRKDENRALGLQG</sequence>
<evidence type="ECO:0000313" key="2">
    <source>
        <dbReference type="Proteomes" id="UP000657918"/>
    </source>
</evidence>
<gene>
    <name evidence="1" type="ORF">SADUNF_Sadunf01G0041500</name>
</gene>
<evidence type="ECO:0000313" key="1">
    <source>
        <dbReference type="EMBL" id="KAF9688952.1"/>
    </source>
</evidence>
<comment type="caution">
    <text evidence="1">The sequence shown here is derived from an EMBL/GenBank/DDBJ whole genome shotgun (WGS) entry which is preliminary data.</text>
</comment>
<keyword evidence="2" id="KW-1185">Reference proteome</keyword>
<dbReference type="EMBL" id="JADGMS010000001">
    <property type="protein sequence ID" value="KAF9688952.1"/>
    <property type="molecule type" value="Genomic_DNA"/>
</dbReference>
<reference evidence="1 2" key="1">
    <citation type="submission" date="2020-10" db="EMBL/GenBank/DDBJ databases">
        <title>Plant Genome Project.</title>
        <authorList>
            <person name="Zhang R.-G."/>
        </authorList>
    </citation>
    <scope>NUCLEOTIDE SEQUENCE [LARGE SCALE GENOMIC DNA]</scope>
    <source>
        <strain evidence="1">FAFU-HL-1</strain>
        <tissue evidence="1">Leaf</tissue>
    </source>
</reference>
<dbReference type="Proteomes" id="UP000657918">
    <property type="component" value="Unassembled WGS sequence"/>
</dbReference>
<protein>
    <submittedName>
        <fullName evidence="1">Uncharacterized protein</fullName>
    </submittedName>
</protein>
<dbReference type="AlphaFoldDB" id="A0A835TL59"/>
<name>A0A835TL59_9ROSI</name>
<accession>A0A835TL59</accession>